<organism evidence="2 3">
    <name type="scientific">Gossypium barbadense</name>
    <name type="common">Sea Island cotton</name>
    <name type="synonym">Hibiscus barbadensis</name>
    <dbReference type="NCBI Taxonomy" id="3634"/>
    <lineage>
        <taxon>Eukaryota</taxon>
        <taxon>Viridiplantae</taxon>
        <taxon>Streptophyta</taxon>
        <taxon>Embryophyta</taxon>
        <taxon>Tracheophyta</taxon>
        <taxon>Spermatophyta</taxon>
        <taxon>Magnoliopsida</taxon>
        <taxon>eudicotyledons</taxon>
        <taxon>Gunneridae</taxon>
        <taxon>Pentapetalae</taxon>
        <taxon>rosids</taxon>
        <taxon>malvids</taxon>
        <taxon>Malvales</taxon>
        <taxon>Malvaceae</taxon>
        <taxon>Malvoideae</taxon>
        <taxon>Gossypium</taxon>
    </lineage>
</organism>
<protein>
    <submittedName>
        <fullName evidence="2">Uncharacterized protein</fullName>
    </submittedName>
</protein>
<reference evidence="2 3" key="1">
    <citation type="submission" date="2015-01" db="EMBL/GenBank/DDBJ databases">
        <title>Genome of allotetraploid Gossypium barbadense reveals genomic plasticity and fiber elongation in cotton evolution.</title>
        <authorList>
            <person name="Chen X."/>
            <person name="Liu X."/>
            <person name="Zhao B."/>
            <person name="Zheng H."/>
            <person name="Hu Y."/>
            <person name="Lu G."/>
            <person name="Yang C."/>
            <person name="Chen J."/>
            <person name="Shan C."/>
            <person name="Zhang L."/>
            <person name="Zhou Y."/>
            <person name="Wang L."/>
            <person name="Guo W."/>
            <person name="Bai Y."/>
            <person name="Ruan J."/>
            <person name="Shangguan X."/>
            <person name="Mao Y."/>
            <person name="Jiang J."/>
            <person name="Zhu Y."/>
            <person name="Lei J."/>
            <person name="Kang H."/>
            <person name="Chen S."/>
            <person name="He X."/>
            <person name="Wang R."/>
            <person name="Wang Y."/>
            <person name="Chen J."/>
            <person name="Wang L."/>
            <person name="Yu S."/>
            <person name="Wang B."/>
            <person name="Wei J."/>
            <person name="Song S."/>
            <person name="Lu X."/>
            <person name="Gao Z."/>
            <person name="Gu W."/>
            <person name="Deng X."/>
            <person name="Ma D."/>
            <person name="Wang S."/>
            <person name="Liang W."/>
            <person name="Fang L."/>
            <person name="Cai C."/>
            <person name="Zhu X."/>
            <person name="Zhou B."/>
            <person name="Zhang Y."/>
            <person name="Chen Z."/>
            <person name="Xu S."/>
            <person name="Zhu R."/>
            <person name="Wang S."/>
            <person name="Zhang T."/>
            <person name="Zhao G."/>
        </authorList>
    </citation>
    <scope>NUCLEOTIDE SEQUENCE [LARGE SCALE GENOMIC DNA]</scope>
    <source>
        <strain evidence="3">cv. Xinhai21</strain>
        <tissue evidence="2">Leaf</tissue>
    </source>
</reference>
<dbReference type="EMBL" id="KZ666831">
    <property type="protein sequence ID" value="PPR93310.1"/>
    <property type="molecule type" value="Genomic_DNA"/>
</dbReference>
<evidence type="ECO:0000256" key="1">
    <source>
        <dbReference type="SAM" id="MobiDB-lite"/>
    </source>
</evidence>
<name>A0A2P5WQD0_GOSBA</name>
<gene>
    <name evidence="2" type="ORF">GOBAR_AA27360</name>
</gene>
<sequence>MTKDRTEEQFGDDAVTLQAWDSVKTSRTQDTAIKTVDDKSNIQSSLQELPQTKTTETVCYYHEENKYVHEERRLRIEELDEWQEHKPRTHDKLKLRRKKPDTSPNQLKVGDTVLLDSVDPHIVTTTPNEEIPLTVLSIFPFGIVEVSHPKFGTFKVHYVIIERKEGRGPILKETWGLGSSSVVMMNNDDPGTIHFRLGGLVRGHECTTTQYPHLPPLCWKALATLFQLRPQPLEGLSSPPFPTISPCHIGTHLDWEERKHQRRQHPQHLLFMVHGKCTRDRLYCFRHQTERHRKGMIYIGPYVTCLARHFDLLNIAA</sequence>
<feature type="region of interest" description="Disordered" evidence="1">
    <location>
        <begin position="86"/>
        <end position="108"/>
    </location>
</feature>
<dbReference type="AlphaFoldDB" id="A0A2P5WQD0"/>
<evidence type="ECO:0000313" key="3">
    <source>
        <dbReference type="Proteomes" id="UP000239757"/>
    </source>
</evidence>
<dbReference type="Proteomes" id="UP000239757">
    <property type="component" value="Unassembled WGS sequence"/>
</dbReference>
<proteinExistence type="predicted"/>
<accession>A0A2P5WQD0</accession>
<evidence type="ECO:0000313" key="2">
    <source>
        <dbReference type="EMBL" id="PPR93310.1"/>
    </source>
</evidence>